<evidence type="ECO:0000256" key="7">
    <source>
        <dbReference type="SAM" id="MobiDB-lite"/>
    </source>
</evidence>
<protein>
    <submittedName>
        <fullName evidence="9">Homer protein-like protein 1</fullName>
    </submittedName>
</protein>
<feature type="region of interest" description="Disordered" evidence="7">
    <location>
        <begin position="377"/>
        <end position="411"/>
    </location>
</feature>
<dbReference type="GO" id="GO:0007216">
    <property type="term" value="P:G protein-coupled glutamate receptor signaling pathway"/>
    <property type="evidence" value="ECO:0007669"/>
    <property type="project" value="InterPro"/>
</dbReference>
<proteinExistence type="inferred from homology"/>
<evidence type="ECO:0000313" key="10">
    <source>
        <dbReference type="Proteomes" id="UP000324091"/>
    </source>
</evidence>
<name>A0A5C6NI55_9TELE</name>
<dbReference type="InterPro" id="IPR045027">
    <property type="entry name" value="Homer"/>
</dbReference>
<dbReference type="GO" id="GO:0005737">
    <property type="term" value="C:cytoplasm"/>
    <property type="evidence" value="ECO:0007669"/>
    <property type="project" value="UniProtKB-SubCell"/>
</dbReference>
<dbReference type="FunFam" id="2.30.29.30:FF:000014">
    <property type="entry name" value="Homer homolog 1 (Drosophila)"/>
    <property type="match status" value="1"/>
</dbReference>
<evidence type="ECO:0000256" key="6">
    <source>
        <dbReference type="ARBA" id="ARBA00034105"/>
    </source>
</evidence>
<comment type="similarity">
    <text evidence="5">Belongs to the Homer family.</text>
</comment>
<reference evidence="9 10" key="1">
    <citation type="submission" date="2019-04" db="EMBL/GenBank/DDBJ databases">
        <title>Chromosome genome assembly for Takifugu flavidus.</title>
        <authorList>
            <person name="Xiao S."/>
        </authorList>
    </citation>
    <scope>NUCLEOTIDE SEQUENCE [LARGE SCALE GENOMIC DNA]</scope>
    <source>
        <strain evidence="9">HTHZ2018</strain>
        <tissue evidence="9">Muscle</tissue>
    </source>
</reference>
<keyword evidence="10" id="KW-1185">Reference proteome</keyword>
<dbReference type="InterPro" id="IPR044100">
    <property type="entry name" value="Homer_EVH1"/>
</dbReference>
<dbReference type="SMART" id="SM00461">
    <property type="entry name" value="WH1"/>
    <property type="match status" value="1"/>
</dbReference>
<dbReference type="Proteomes" id="UP000324091">
    <property type="component" value="Chromosome 20"/>
</dbReference>
<feature type="compositionally biased region" description="Polar residues" evidence="7">
    <location>
        <begin position="1"/>
        <end position="21"/>
    </location>
</feature>
<dbReference type="Gene3D" id="2.30.29.30">
    <property type="entry name" value="Pleckstrin-homology domain (PH domain)/Phosphotyrosine-binding domain (PTB)"/>
    <property type="match status" value="1"/>
</dbReference>
<comment type="caution">
    <text evidence="9">The sequence shown here is derived from an EMBL/GenBank/DDBJ whole genome shotgun (WGS) entry which is preliminary data.</text>
</comment>
<feature type="compositionally biased region" description="Low complexity" evidence="7">
    <location>
        <begin position="385"/>
        <end position="404"/>
    </location>
</feature>
<dbReference type="InterPro" id="IPR011993">
    <property type="entry name" value="PH-like_dom_sf"/>
</dbReference>
<dbReference type="Pfam" id="PF00568">
    <property type="entry name" value="WH1"/>
    <property type="match status" value="1"/>
</dbReference>
<dbReference type="InterPro" id="IPR000697">
    <property type="entry name" value="WH1/EVH1_dom"/>
</dbReference>
<dbReference type="SUPFAM" id="SSF50729">
    <property type="entry name" value="PH domain-like"/>
    <property type="match status" value="1"/>
</dbReference>
<evidence type="ECO:0000313" key="9">
    <source>
        <dbReference type="EMBL" id="TWW66301.1"/>
    </source>
</evidence>
<dbReference type="CDD" id="cd01206">
    <property type="entry name" value="EVH1_Homer_Vesl"/>
    <property type="match status" value="1"/>
</dbReference>
<feature type="domain" description="WH1" evidence="8">
    <location>
        <begin position="259"/>
        <end position="371"/>
    </location>
</feature>
<dbReference type="PANTHER" id="PTHR10918">
    <property type="entry name" value="HOMER"/>
    <property type="match status" value="1"/>
</dbReference>
<accession>A0A5C6NI55</accession>
<comment type="subcellular location">
    <subcellularLocation>
        <location evidence="1">Cytoplasm</location>
    </subcellularLocation>
    <subcellularLocation>
        <location evidence="6">Postsynaptic density</location>
    </subcellularLocation>
</comment>
<keyword evidence="3" id="KW-0770">Synapse</keyword>
<dbReference type="GO" id="GO:0014069">
    <property type="term" value="C:postsynaptic density"/>
    <property type="evidence" value="ECO:0007669"/>
    <property type="project" value="UniProtKB-SubCell"/>
</dbReference>
<keyword evidence="4" id="KW-0175">Coiled coil</keyword>
<evidence type="ECO:0000256" key="3">
    <source>
        <dbReference type="ARBA" id="ARBA00023018"/>
    </source>
</evidence>
<dbReference type="EMBL" id="RHFK02000013">
    <property type="protein sequence ID" value="TWW66301.1"/>
    <property type="molecule type" value="Genomic_DNA"/>
</dbReference>
<evidence type="ECO:0000256" key="4">
    <source>
        <dbReference type="ARBA" id="ARBA00023054"/>
    </source>
</evidence>
<feature type="region of interest" description="Disordered" evidence="7">
    <location>
        <begin position="1"/>
        <end position="49"/>
    </location>
</feature>
<sequence>MRHNSLTGRQGSTNLPFNSASPERRKLVFQETQNKTRNRRPRPEAPAPVAAASGNLDICAAVAVLEEDGDENPECPAREFCLISSSGDESASSEEISAVDKGRRSPGLWQKNARLKKLDGTKWRERDQRLQPGINEPFNDIEGSRRESRWSCYPAERHMGVCKLHVAKPQPPRWSAGLTSRDMGDRIGRWTDQFQHVTLSCPKVKEVVAENSMKDGPRTSVVFRFIRFFMVPSLHHVIKSVHLQLSLGAAPGVLTSPCLPPHREQPIFSTRAHVFQIDPSTKKNWVPTSKHAVTVSYFFDSTRNVYRIISLDGSKAIINSTITPNMTFTKTSHKFGQWADSRANTVYGLGFPSESHLTKFADKFAEFKEAARLAKEKSQEKIELTSTPSQVSPVSPCTPSCIPSGSDETQM</sequence>
<evidence type="ECO:0000256" key="1">
    <source>
        <dbReference type="ARBA" id="ARBA00004496"/>
    </source>
</evidence>
<gene>
    <name evidence="9" type="ORF">D4764_20G0003330</name>
</gene>
<dbReference type="GO" id="GO:0035256">
    <property type="term" value="F:G protein-coupled glutamate receptor binding"/>
    <property type="evidence" value="ECO:0007669"/>
    <property type="project" value="InterPro"/>
</dbReference>
<keyword evidence="2" id="KW-0963">Cytoplasm</keyword>
<evidence type="ECO:0000259" key="8">
    <source>
        <dbReference type="PROSITE" id="PS50229"/>
    </source>
</evidence>
<dbReference type="AlphaFoldDB" id="A0A5C6NI55"/>
<organism evidence="9 10">
    <name type="scientific">Takifugu flavidus</name>
    <name type="common">sansaifugu</name>
    <dbReference type="NCBI Taxonomy" id="433684"/>
    <lineage>
        <taxon>Eukaryota</taxon>
        <taxon>Metazoa</taxon>
        <taxon>Chordata</taxon>
        <taxon>Craniata</taxon>
        <taxon>Vertebrata</taxon>
        <taxon>Euteleostomi</taxon>
        <taxon>Actinopterygii</taxon>
        <taxon>Neopterygii</taxon>
        <taxon>Teleostei</taxon>
        <taxon>Neoteleostei</taxon>
        <taxon>Acanthomorphata</taxon>
        <taxon>Eupercaria</taxon>
        <taxon>Tetraodontiformes</taxon>
        <taxon>Tetradontoidea</taxon>
        <taxon>Tetraodontidae</taxon>
        <taxon>Takifugu</taxon>
    </lineage>
</organism>
<evidence type="ECO:0000256" key="5">
    <source>
        <dbReference type="ARBA" id="ARBA00023606"/>
    </source>
</evidence>
<evidence type="ECO:0000256" key="2">
    <source>
        <dbReference type="ARBA" id="ARBA00022490"/>
    </source>
</evidence>
<dbReference type="PROSITE" id="PS50229">
    <property type="entry name" value="WH1"/>
    <property type="match status" value="1"/>
</dbReference>